<evidence type="ECO:0000256" key="1">
    <source>
        <dbReference type="ARBA" id="ARBA00004141"/>
    </source>
</evidence>
<feature type="transmembrane region" description="Helical" evidence="5">
    <location>
        <begin position="122"/>
        <end position="148"/>
    </location>
</feature>
<dbReference type="FunCoup" id="A0A0L0HHF1">
    <property type="interactions" value="27"/>
</dbReference>
<proteinExistence type="predicted"/>
<dbReference type="InParanoid" id="A0A0L0HHF1"/>
<feature type="transmembrane region" description="Helical" evidence="5">
    <location>
        <begin position="346"/>
        <end position="366"/>
    </location>
</feature>
<evidence type="ECO:0000256" key="3">
    <source>
        <dbReference type="ARBA" id="ARBA00022989"/>
    </source>
</evidence>
<keyword evidence="4 5" id="KW-0472">Membrane</keyword>
<evidence type="ECO:0000256" key="2">
    <source>
        <dbReference type="ARBA" id="ARBA00022692"/>
    </source>
</evidence>
<gene>
    <name evidence="6" type="ORF">SPPG_04623</name>
</gene>
<dbReference type="GO" id="GO:0005783">
    <property type="term" value="C:endoplasmic reticulum"/>
    <property type="evidence" value="ECO:0007669"/>
    <property type="project" value="TreeGrafter"/>
</dbReference>
<dbReference type="VEuPathDB" id="FungiDB:SPPG_04623"/>
<dbReference type="GO" id="GO:0055085">
    <property type="term" value="P:transmembrane transport"/>
    <property type="evidence" value="ECO:0007669"/>
    <property type="project" value="InterPro"/>
</dbReference>
<dbReference type="OrthoDB" id="191139at2759"/>
<dbReference type="PANTHER" id="PTHR31794">
    <property type="entry name" value="AUXIN EFFLUX TRANSPORTER FAMILY PROTEIN (EUROFUNG)"/>
    <property type="match status" value="1"/>
</dbReference>
<evidence type="ECO:0008006" key="8">
    <source>
        <dbReference type="Google" id="ProtNLM"/>
    </source>
</evidence>
<feature type="transmembrane region" description="Helical" evidence="5">
    <location>
        <begin position="496"/>
        <end position="519"/>
    </location>
</feature>
<dbReference type="GeneID" id="27688061"/>
<comment type="subcellular location">
    <subcellularLocation>
        <location evidence="1">Membrane</location>
        <topology evidence="1">Multi-pass membrane protein</topology>
    </subcellularLocation>
</comment>
<organism evidence="6 7">
    <name type="scientific">Spizellomyces punctatus (strain DAOM BR117)</name>
    <dbReference type="NCBI Taxonomy" id="645134"/>
    <lineage>
        <taxon>Eukaryota</taxon>
        <taxon>Fungi</taxon>
        <taxon>Fungi incertae sedis</taxon>
        <taxon>Chytridiomycota</taxon>
        <taxon>Chytridiomycota incertae sedis</taxon>
        <taxon>Chytridiomycetes</taxon>
        <taxon>Spizellomycetales</taxon>
        <taxon>Spizellomycetaceae</taxon>
        <taxon>Spizellomyces</taxon>
    </lineage>
</organism>
<protein>
    <recommendedName>
        <fullName evidence="8">Auxin efflux carrier</fullName>
    </recommendedName>
</protein>
<dbReference type="InterPro" id="IPR004776">
    <property type="entry name" value="Mem_transp_PIN-like"/>
</dbReference>
<feature type="transmembrane region" description="Helical" evidence="5">
    <location>
        <begin position="33"/>
        <end position="53"/>
    </location>
</feature>
<dbReference type="OMA" id="IFVVQTF"/>
<keyword evidence="7" id="KW-1185">Reference proteome</keyword>
<evidence type="ECO:0000256" key="5">
    <source>
        <dbReference type="SAM" id="Phobius"/>
    </source>
</evidence>
<dbReference type="RefSeq" id="XP_016608334.1">
    <property type="nucleotide sequence ID" value="XM_016752857.1"/>
</dbReference>
<accession>A0A0L0HHF1</accession>
<evidence type="ECO:0000313" key="6">
    <source>
        <dbReference type="EMBL" id="KND00295.1"/>
    </source>
</evidence>
<evidence type="ECO:0000256" key="4">
    <source>
        <dbReference type="ARBA" id="ARBA00023136"/>
    </source>
</evidence>
<dbReference type="Pfam" id="PF03547">
    <property type="entry name" value="Mem_trans"/>
    <property type="match status" value="1"/>
</dbReference>
<dbReference type="Proteomes" id="UP000053201">
    <property type="component" value="Unassembled WGS sequence"/>
</dbReference>
<name>A0A0L0HHF1_SPIPD</name>
<feature type="transmembrane region" description="Helical" evidence="5">
    <location>
        <begin position="429"/>
        <end position="451"/>
    </location>
</feature>
<keyword evidence="3 5" id="KW-1133">Transmembrane helix</keyword>
<dbReference type="EMBL" id="KQ257456">
    <property type="protein sequence ID" value="KND00295.1"/>
    <property type="molecule type" value="Genomic_DNA"/>
</dbReference>
<dbReference type="STRING" id="645134.A0A0L0HHF1"/>
<sequence length="525" mass="57409">MRQRVVGFWVGSYRHFEWKTANKTTSRRERGPFILFNNPSAVSATLTFLTVAMSSMLELAVAALQSLGAVAFVVAAGWVYALYGYFPLSMQRDLARLVVQLLAPCLLLVSIAHTVSWESFHLWWPIPVLFCALTLASFIFAVVLSFLFRIPRSRSHFIASAAMMSNTNSLPVALMHSLARDPGSRAVLNPKASDADEVARRGIAFVLFFSLFSNILRWTICYQLLAKCPGDEEHAAVQEHEGDAQVTDLIAKQEEVFPGDAVIAEIPDADPQVHATRLRRRSQIFSISADVDSFAATGSAHTASPTERTPLILPNPVPGPQLIDSPTESVPDIPPRSRLRALGTRLYDLMNAPLYAALLALIIGLIPPVKSLFFGPDHGNTGPLEEIVTDPLYSLGEASVPIIILTLGGQLGSMGKVEHVDTAAEGKDVALVILVKMILTPAVGLLMILGMKPFVPLVQDPTFAMAMLLLAACPTALNLMNISQAHRNHETVTARLLFWSYLLSVPILTAWVVADLIILERYWTV</sequence>
<feature type="transmembrane region" description="Helical" evidence="5">
    <location>
        <begin position="463"/>
        <end position="484"/>
    </location>
</feature>
<feature type="transmembrane region" description="Helical" evidence="5">
    <location>
        <begin position="59"/>
        <end position="82"/>
    </location>
</feature>
<feature type="transmembrane region" description="Helical" evidence="5">
    <location>
        <begin position="94"/>
        <end position="116"/>
    </location>
</feature>
<dbReference type="AlphaFoldDB" id="A0A0L0HHF1"/>
<dbReference type="eggNOG" id="KOG2722">
    <property type="taxonomic scope" value="Eukaryota"/>
</dbReference>
<dbReference type="PANTHER" id="PTHR31794:SF4">
    <property type="entry name" value="AUXIN EFFLUX TRANSPORTER FAMILY PROTEIN (EUROFUNG)"/>
    <property type="match status" value="1"/>
</dbReference>
<reference evidence="6 7" key="1">
    <citation type="submission" date="2009-08" db="EMBL/GenBank/DDBJ databases">
        <title>The Genome Sequence of Spizellomyces punctatus strain DAOM BR117.</title>
        <authorList>
            <consortium name="The Broad Institute Genome Sequencing Platform"/>
            <person name="Russ C."/>
            <person name="Cuomo C."/>
            <person name="Shea T."/>
            <person name="Young S.K."/>
            <person name="Zeng Q."/>
            <person name="Koehrsen M."/>
            <person name="Haas B."/>
            <person name="Borodovsky M."/>
            <person name="Guigo R."/>
            <person name="Alvarado L."/>
            <person name="Berlin A."/>
            <person name="Bochicchio J."/>
            <person name="Borenstein D."/>
            <person name="Chapman S."/>
            <person name="Chen Z."/>
            <person name="Engels R."/>
            <person name="Freedman E."/>
            <person name="Gellesch M."/>
            <person name="Goldberg J."/>
            <person name="Griggs A."/>
            <person name="Gujja S."/>
            <person name="Heiman D."/>
            <person name="Hepburn T."/>
            <person name="Howarth C."/>
            <person name="Jen D."/>
            <person name="Larson L."/>
            <person name="Lewis B."/>
            <person name="Mehta T."/>
            <person name="Park D."/>
            <person name="Pearson M."/>
            <person name="Roberts A."/>
            <person name="Saif S."/>
            <person name="Shenoy N."/>
            <person name="Sisk P."/>
            <person name="Stolte C."/>
            <person name="Sykes S."/>
            <person name="Thomson T."/>
            <person name="Walk T."/>
            <person name="White J."/>
            <person name="Yandava C."/>
            <person name="Burger G."/>
            <person name="Gray M.W."/>
            <person name="Holland P.W.H."/>
            <person name="King N."/>
            <person name="Lang F.B.F."/>
            <person name="Roger A.J."/>
            <person name="Ruiz-Trillo I."/>
            <person name="Lander E."/>
            <person name="Nusbaum C."/>
        </authorList>
    </citation>
    <scope>NUCLEOTIDE SEQUENCE [LARGE SCALE GENOMIC DNA]</scope>
    <source>
        <strain evidence="6 7">DAOM BR117</strain>
    </source>
</reference>
<evidence type="ECO:0000313" key="7">
    <source>
        <dbReference type="Proteomes" id="UP000053201"/>
    </source>
</evidence>
<dbReference type="GO" id="GO:0016020">
    <property type="term" value="C:membrane"/>
    <property type="evidence" value="ECO:0007669"/>
    <property type="project" value="UniProtKB-SubCell"/>
</dbReference>
<keyword evidence="2 5" id="KW-0812">Transmembrane</keyword>